<dbReference type="Proteomes" id="UP001634007">
    <property type="component" value="Unassembled WGS sequence"/>
</dbReference>
<keyword evidence="10" id="KW-0325">Glycoprotein</keyword>
<keyword evidence="5 11" id="KW-0812">Transmembrane</keyword>
<keyword evidence="4" id="KW-0433">Leucine-rich repeat</keyword>
<evidence type="ECO:0000256" key="10">
    <source>
        <dbReference type="ARBA" id="ARBA00023180"/>
    </source>
</evidence>
<accession>A0ABD3LA79</accession>
<comment type="similarity">
    <text evidence="2">Belongs to the RLP family.</text>
</comment>
<dbReference type="SUPFAM" id="SSF52058">
    <property type="entry name" value="L domain-like"/>
    <property type="match status" value="1"/>
</dbReference>
<evidence type="ECO:0000256" key="5">
    <source>
        <dbReference type="ARBA" id="ARBA00022692"/>
    </source>
</evidence>
<feature type="transmembrane region" description="Helical" evidence="11">
    <location>
        <begin position="91"/>
        <end position="110"/>
    </location>
</feature>
<dbReference type="EMBL" id="JBJKBG010000002">
    <property type="protein sequence ID" value="KAL3748713.1"/>
    <property type="molecule type" value="Genomic_DNA"/>
</dbReference>
<gene>
    <name evidence="12" type="ORF">ACJRO7_009882</name>
</gene>
<dbReference type="InterPro" id="IPR032675">
    <property type="entry name" value="LRR_dom_sf"/>
</dbReference>
<evidence type="ECO:0000256" key="2">
    <source>
        <dbReference type="ARBA" id="ARBA00009592"/>
    </source>
</evidence>
<dbReference type="AlphaFoldDB" id="A0ABD3LA79"/>
<protein>
    <submittedName>
        <fullName evidence="12">Uncharacterized protein</fullName>
    </submittedName>
</protein>
<evidence type="ECO:0000313" key="13">
    <source>
        <dbReference type="Proteomes" id="UP001634007"/>
    </source>
</evidence>
<dbReference type="InterPro" id="IPR001611">
    <property type="entry name" value="Leu-rich_rpt"/>
</dbReference>
<keyword evidence="13" id="KW-1185">Reference proteome</keyword>
<evidence type="ECO:0000256" key="8">
    <source>
        <dbReference type="ARBA" id="ARBA00023136"/>
    </source>
</evidence>
<evidence type="ECO:0000256" key="9">
    <source>
        <dbReference type="ARBA" id="ARBA00023170"/>
    </source>
</evidence>
<dbReference type="PANTHER" id="PTHR27004">
    <property type="entry name" value="RECEPTOR-LIKE PROTEIN 12 ISOFORM X1"/>
    <property type="match status" value="1"/>
</dbReference>
<evidence type="ECO:0000256" key="4">
    <source>
        <dbReference type="ARBA" id="ARBA00022614"/>
    </source>
</evidence>
<reference evidence="12 13" key="1">
    <citation type="submission" date="2024-11" db="EMBL/GenBank/DDBJ databases">
        <title>Chromosome-level genome assembly of Eucalyptus globulus Labill. provides insights into its genome evolution.</title>
        <authorList>
            <person name="Li X."/>
        </authorList>
    </citation>
    <scope>NUCLEOTIDE SEQUENCE [LARGE SCALE GENOMIC DNA]</scope>
    <source>
        <strain evidence="12">CL2024</strain>
        <tissue evidence="12">Fresh tender leaves</tissue>
    </source>
</reference>
<keyword evidence="6" id="KW-0677">Repeat</keyword>
<keyword evidence="9" id="KW-0675">Receptor</keyword>
<dbReference type="GO" id="GO:0005886">
    <property type="term" value="C:plasma membrane"/>
    <property type="evidence" value="ECO:0007669"/>
    <property type="project" value="UniProtKB-SubCell"/>
</dbReference>
<keyword evidence="8 11" id="KW-0472">Membrane</keyword>
<keyword evidence="7 11" id="KW-1133">Transmembrane helix</keyword>
<comment type="caution">
    <text evidence="12">The sequence shown here is derived from an EMBL/GenBank/DDBJ whole genome shotgun (WGS) entry which is preliminary data.</text>
</comment>
<keyword evidence="3" id="KW-1003">Cell membrane</keyword>
<comment type="subcellular location">
    <subcellularLocation>
        <location evidence="1">Cell membrane</location>
        <topology evidence="1">Single-pass type I membrane protein</topology>
    </subcellularLocation>
</comment>
<evidence type="ECO:0000256" key="6">
    <source>
        <dbReference type="ARBA" id="ARBA00022737"/>
    </source>
</evidence>
<evidence type="ECO:0000256" key="3">
    <source>
        <dbReference type="ARBA" id="ARBA00022475"/>
    </source>
</evidence>
<dbReference type="Pfam" id="PF00560">
    <property type="entry name" value="LRR_1"/>
    <property type="match status" value="1"/>
</dbReference>
<dbReference type="PANTHER" id="PTHR27004:SF456">
    <property type="entry name" value="LEUCINE-RICH REPEAT-CONTAINING N-TERMINAL PLANT-TYPE DOMAIN-CONTAINING PROTEIN"/>
    <property type="match status" value="1"/>
</dbReference>
<evidence type="ECO:0000313" key="12">
    <source>
        <dbReference type="EMBL" id="KAL3748713.1"/>
    </source>
</evidence>
<proteinExistence type="inferred from homology"/>
<dbReference type="Gene3D" id="3.80.10.10">
    <property type="entry name" value="Ribonuclease Inhibitor"/>
    <property type="match status" value="1"/>
</dbReference>
<evidence type="ECO:0000256" key="7">
    <source>
        <dbReference type="ARBA" id="ARBA00022989"/>
    </source>
</evidence>
<evidence type="ECO:0000256" key="11">
    <source>
        <dbReference type="SAM" id="Phobius"/>
    </source>
</evidence>
<evidence type="ECO:0000256" key="1">
    <source>
        <dbReference type="ARBA" id="ARBA00004251"/>
    </source>
</evidence>
<organism evidence="12 13">
    <name type="scientific">Eucalyptus globulus</name>
    <name type="common">Tasmanian blue gum</name>
    <dbReference type="NCBI Taxonomy" id="34317"/>
    <lineage>
        <taxon>Eukaryota</taxon>
        <taxon>Viridiplantae</taxon>
        <taxon>Streptophyta</taxon>
        <taxon>Embryophyta</taxon>
        <taxon>Tracheophyta</taxon>
        <taxon>Spermatophyta</taxon>
        <taxon>Magnoliopsida</taxon>
        <taxon>eudicotyledons</taxon>
        <taxon>Gunneridae</taxon>
        <taxon>Pentapetalae</taxon>
        <taxon>rosids</taxon>
        <taxon>malvids</taxon>
        <taxon>Myrtales</taxon>
        <taxon>Myrtaceae</taxon>
        <taxon>Myrtoideae</taxon>
        <taxon>Eucalypteae</taxon>
        <taxon>Eucalyptus</taxon>
    </lineage>
</organism>
<sequence>MEALDLSSNKLSGMIPPALAQLSFLAFFNVSNNHLSGPIPQVNQFTTFKIDSYGGNLGLCGVPLTKKCGNPVEAPPPPPYGALAKKLDWKIVLMGFGSGLVIGVVMGLNTTSRIERQFLRFYRGWQRRWMHQIRFV</sequence>
<name>A0ABD3LA79_EUCGL</name>